<dbReference type="Proteomes" id="UP000178270">
    <property type="component" value="Unassembled WGS sequence"/>
</dbReference>
<evidence type="ECO:0000313" key="2">
    <source>
        <dbReference type="Proteomes" id="UP000178270"/>
    </source>
</evidence>
<accession>A0A1F4U246</accession>
<dbReference type="Pfam" id="PF06185">
    <property type="entry name" value="YecM"/>
    <property type="match status" value="1"/>
</dbReference>
<dbReference type="InterPro" id="IPR029068">
    <property type="entry name" value="Glyas_Bleomycin-R_OHBP_Dase"/>
</dbReference>
<comment type="caution">
    <text evidence="1">The sequence shown here is derived from an EMBL/GenBank/DDBJ whole genome shotgun (WGS) entry which is preliminary data.</text>
</comment>
<reference evidence="1 2" key="1">
    <citation type="journal article" date="2016" name="Nat. Commun.">
        <title>Thousands of microbial genomes shed light on interconnected biogeochemical processes in an aquifer system.</title>
        <authorList>
            <person name="Anantharaman K."/>
            <person name="Brown C.T."/>
            <person name="Hug L.A."/>
            <person name="Sharon I."/>
            <person name="Castelle C.J."/>
            <person name="Probst A.J."/>
            <person name="Thomas B.C."/>
            <person name="Singh A."/>
            <person name="Wilkins M.J."/>
            <person name="Karaoz U."/>
            <person name="Brodie E.L."/>
            <person name="Williams K.H."/>
            <person name="Hubbard S.S."/>
            <person name="Banfield J.F."/>
        </authorList>
    </citation>
    <scope>NUCLEOTIDE SEQUENCE [LARGE SCALE GENOMIC DNA]</scope>
</reference>
<name>A0A1F4U246_UNCKA</name>
<dbReference type="AlphaFoldDB" id="A0A1F4U246"/>
<dbReference type="EMBL" id="MEUS01000002">
    <property type="protein sequence ID" value="OGC39048.1"/>
    <property type="molecule type" value="Genomic_DNA"/>
</dbReference>
<gene>
    <name evidence="1" type="ORF">A3K42_01030</name>
</gene>
<sequence length="89" mass="10617">MSKPIEYKNHLIEVIELIEPKEGQNALSGWEHVEFLVDDYNSLLTKYPDFNWDTNHMKREHFSRLKLTLPSDREVKFLDTPILISIMEE</sequence>
<organism evidence="1 2">
    <name type="scientific">candidate division WWE3 bacterium RBG_13_37_7</name>
    <dbReference type="NCBI Taxonomy" id="1802609"/>
    <lineage>
        <taxon>Bacteria</taxon>
        <taxon>Katanobacteria</taxon>
    </lineage>
</organism>
<dbReference type="Gene3D" id="3.10.180.10">
    <property type="entry name" value="2,3-Dihydroxybiphenyl 1,2-Dioxygenase, domain 1"/>
    <property type="match status" value="1"/>
</dbReference>
<dbReference type="InterPro" id="IPR010393">
    <property type="entry name" value="DUF991_YecM-like"/>
</dbReference>
<proteinExistence type="predicted"/>
<dbReference type="SUPFAM" id="SSF54593">
    <property type="entry name" value="Glyoxalase/Bleomycin resistance protein/Dihydroxybiphenyl dioxygenase"/>
    <property type="match status" value="1"/>
</dbReference>
<protein>
    <submittedName>
        <fullName evidence="1">Uncharacterized protein</fullName>
    </submittedName>
</protein>
<evidence type="ECO:0000313" key="1">
    <source>
        <dbReference type="EMBL" id="OGC39048.1"/>
    </source>
</evidence>